<feature type="region of interest" description="Disordered" evidence="1">
    <location>
        <begin position="1"/>
        <end position="33"/>
    </location>
</feature>
<evidence type="ECO:0000256" key="1">
    <source>
        <dbReference type="SAM" id="MobiDB-lite"/>
    </source>
</evidence>
<keyword evidence="3" id="KW-1185">Reference proteome</keyword>
<accession>A0A5B7JRU9</accession>
<comment type="caution">
    <text evidence="2">The sequence shown here is derived from an EMBL/GenBank/DDBJ whole genome shotgun (WGS) entry which is preliminary data.</text>
</comment>
<evidence type="ECO:0000313" key="3">
    <source>
        <dbReference type="Proteomes" id="UP000324222"/>
    </source>
</evidence>
<gene>
    <name evidence="2" type="ORF">E2C01_092879</name>
</gene>
<dbReference type="EMBL" id="VSRR010110497">
    <property type="protein sequence ID" value="MPC97559.1"/>
    <property type="molecule type" value="Genomic_DNA"/>
</dbReference>
<protein>
    <submittedName>
        <fullName evidence="2">Uncharacterized protein</fullName>
    </submittedName>
</protein>
<sequence length="95" mass="10814">MTDQHSLSSASPSHNAAHLRRHHTHSPPPHLPSCHTSAWPLPVSRRRMHILQPHVPRLLPPFQRCTDVENRALQPHTCPAILCLSSCLTYRLSWV</sequence>
<dbReference type="Proteomes" id="UP000324222">
    <property type="component" value="Unassembled WGS sequence"/>
</dbReference>
<name>A0A5B7JRU9_PORTR</name>
<evidence type="ECO:0000313" key="2">
    <source>
        <dbReference type="EMBL" id="MPC97559.1"/>
    </source>
</evidence>
<feature type="compositionally biased region" description="Polar residues" evidence="1">
    <location>
        <begin position="1"/>
        <end position="14"/>
    </location>
</feature>
<dbReference type="AlphaFoldDB" id="A0A5B7JRU9"/>
<organism evidence="2 3">
    <name type="scientific">Portunus trituberculatus</name>
    <name type="common">Swimming crab</name>
    <name type="synonym">Neptunus trituberculatus</name>
    <dbReference type="NCBI Taxonomy" id="210409"/>
    <lineage>
        <taxon>Eukaryota</taxon>
        <taxon>Metazoa</taxon>
        <taxon>Ecdysozoa</taxon>
        <taxon>Arthropoda</taxon>
        <taxon>Crustacea</taxon>
        <taxon>Multicrustacea</taxon>
        <taxon>Malacostraca</taxon>
        <taxon>Eumalacostraca</taxon>
        <taxon>Eucarida</taxon>
        <taxon>Decapoda</taxon>
        <taxon>Pleocyemata</taxon>
        <taxon>Brachyura</taxon>
        <taxon>Eubrachyura</taxon>
        <taxon>Portunoidea</taxon>
        <taxon>Portunidae</taxon>
        <taxon>Portuninae</taxon>
        <taxon>Portunus</taxon>
    </lineage>
</organism>
<reference evidence="2 3" key="1">
    <citation type="submission" date="2019-05" db="EMBL/GenBank/DDBJ databases">
        <title>Another draft genome of Portunus trituberculatus and its Hox gene families provides insights of decapod evolution.</title>
        <authorList>
            <person name="Jeong J.-H."/>
            <person name="Song I."/>
            <person name="Kim S."/>
            <person name="Choi T."/>
            <person name="Kim D."/>
            <person name="Ryu S."/>
            <person name="Kim W."/>
        </authorList>
    </citation>
    <scope>NUCLEOTIDE SEQUENCE [LARGE SCALE GENOMIC DNA]</scope>
    <source>
        <tissue evidence="2">Muscle</tissue>
    </source>
</reference>
<proteinExistence type="predicted"/>